<dbReference type="NCBIfam" id="NF006094">
    <property type="entry name" value="PRK08246.1"/>
    <property type="match status" value="1"/>
</dbReference>
<keyword evidence="3" id="KW-0456">Lyase</keyword>
<comment type="caution">
    <text evidence="5">The sequence shown here is derived from an EMBL/GenBank/DDBJ whole genome shotgun (WGS) entry which is preliminary data.</text>
</comment>
<name>M3VDH1_GORML</name>
<organism evidence="5 6">
    <name type="scientific">Gordonia malaquae NBRC 108250</name>
    <dbReference type="NCBI Taxonomy" id="1223542"/>
    <lineage>
        <taxon>Bacteria</taxon>
        <taxon>Bacillati</taxon>
        <taxon>Actinomycetota</taxon>
        <taxon>Actinomycetes</taxon>
        <taxon>Mycobacteriales</taxon>
        <taxon>Gordoniaceae</taxon>
        <taxon>Gordonia</taxon>
    </lineage>
</organism>
<dbReference type="GO" id="GO:0003941">
    <property type="term" value="F:L-serine ammonia-lyase activity"/>
    <property type="evidence" value="ECO:0007669"/>
    <property type="project" value="TreeGrafter"/>
</dbReference>
<dbReference type="eggNOG" id="COG1171">
    <property type="taxonomic scope" value="Bacteria"/>
</dbReference>
<dbReference type="STRING" id="410332.SAMN04488550_2436"/>
<keyword evidence="2" id="KW-0663">Pyridoxal phosphate</keyword>
<dbReference type="CDD" id="cd01562">
    <property type="entry name" value="Thr-dehyd"/>
    <property type="match status" value="1"/>
</dbReference>
<dbReference type="GO" id="GO:0009097">
    <property type="term" value="P:isoleucine biosynthetic process"/>
    <property type="evidence" value="ECO:0007669"/>
    <property type="project" value="TreeGrafter"/>
</dbReference>
<dbReference type="Proteomes" id="UP000035009">
    <property type="component" value="Unassembled WGS sequence"/>
</dbReference>
<evidence type="ECO:0000256" key="3">
    <source>
        <dbReference type="ARBA" id="ARBA00023239"/>
    </source>
</evidence>
<dbReference type="PANTHER" id="PTHR48078:SF6">
    <property type="entry name" value="L-THREONINE DEHYDRATASE CATABOLIC TDCB"/>
    <property type="match status" value="1"/>
</dbReference>
<dbReference type="InterPro" id="IPR050147">
    <property type="entry name" value="Ser/Thr_Dehydratase"/>
</dbReference>
<protein>
    <submittedName>
        <fullName evidence="5">Putative dehydratase</fullName>
    </submittedName>
</protein>
<evidence type="ECO:0000313" key="6">
    <source>
        <dbReference type="Proteomes" id="UP000035009"/>
    </source>
</evidence>
<gene>
    <name evidence="5" type="ORF">GM1_003_01930</name>
</gene>
<keyword evidence="6" id="KW-1185">Reference proteome</keyword>
<sequence length="319" mass="33153">MDTNVGTVITADDVRAARRRTGDYVRRTPILRADAHESGADIWFKAEFLQRCGVFKTRGAFNRQLRARENGLLDAATGIVAASGGNAGLANAYAASVLGVPATVFVPETAPRVKVDRLRAFGADVRQVGTEYSEAYAASQSHVAETGALFSHAYDQPDIAAGAGVIGLEIVDDVPDVDTIVVAVGGGGLFAGIAAAVHDHGVRVVAVEPELIPTLHDALDSGHPVDVSVSGVAADSLGARRIGDVGFQVAQATDPISVLVTDDDIVDTRRALWDEYRIPAEYGAAAALAALRGGAYVPARSETVAVIVCGANTDPSTLR</sequence>
<accession>M3VDH1</accession>
<dbReference type="GO" id="GO:0004794">
    <property type="term" value="F:threonine deaminase activity"/>
    <property type="evidence" value="ECO:0007669"/>
    <property type="project" value="TreeGrafter"/>
</dbReference>
<dbReference type="Gene3D" id="3.40.50.1100">
    <property type="match status" value="2"/>
</dbReference>
<evidence type="ECO:0000256" key="2">
    <source>
        <dbReference type="ARBA" id="ARBA00022898"/>
    </source>
</evidence>
<dbReference type="GO" id="GO:0006567">
    <property type="term" value="P:L-threonine catabolic process"/>
    <property type="evidence" value="ECO:0007669"/>
    <property type="project" value="TreeGrafter"/>
</dbReference>
<dbReference type="InterPro" id="IPR036052">
    <property type="entry name" value="TrpB-like_PALP_sf"/>
</dbReference>
<dbReference type="GO" id="GO:0006565">
    <property type="term" value="P:L-serine catabolic process"/>
    <property type="evidence" value="ECO:0007669"/>
    <property type="project" value="TreeGrafter"/>
</dbReference>
<evidence type="ECO:0000313" key="5">
    <source>
        <dbReference type="EMBL" id="GAC78454.1"/>
    </source>
</evidence>
<proteinExistence type="predicted"/>
<evidence type="ECO:0000259" key="4">
    <source>
        <dbReference type="Pfam" id="PF00291"/>
    </source>
</evidence>
<reference evidence="5 6" key="1">
    <citation type="submission" date="2013-02" db="EMBL/GenBank/DDBJ databases">
        <title>Whole genome shotgun sequence of Gordonia malaquae NBRC 108250.</title>
        <authorList>
            <person name="Yoshida I."/>
            <person name="Hosoyama A."/>
            <person name="Tsuchikane K."/>
            <person name="Ando Y."/>
            <person name="Baba S."/>
            <person name="Ohji S."/>
            <person name="Hamada M."/>
            <person name="Tamura T."/>
            <person name="Yamazoe A."/>
            <person name="Yamazaki S."/>
            <person name="Fujita N."/>
        </authorList>
    </citation>
    <scope>NUCLEOTIDE SEQUENCE [LARGE SCALE GENOMIC DNA]</scope>
    <source>
        <strain evidence="5 6">NBRC 108250</strain>
    </source>
</reference>
<evidence type="ECO:0000256" key="1">
    <source>
        <dbReference type="ARBA" id="ARBA00001933"/>
    </source>
</evidence>
<dbReference type="AlphaFoldDB" id="M3VDH1"/>
<feature type="domain" description="Tryptophan synthase beta chain-like PALP" evidence="4">
    <location>
        <begin position="24"/>
        <end position="310"/>
    </location>
</feature>
<dbReference type="Pfam" id="PF00291">
    <property type="entry name" value="PALP"/>
    <property type="match status" value="1"/>
</dbReference>
<comment type="cofactor">
    <cofactor evidence="1">
        <name>pyridoxal 5'-phosphate</name>
        <dbReference type="ChEBI" id="CHEBI:597326"/>
    </cofactor>
</comment>
<dbReference type="PANTHER" id="PTHR48078">
    <property type="entry name" value="THREONINE DEHYDRATASE, MITOCHONDRIAL-RELATED"/>
    <property type="match status" value="1"/>
</dbReference>
<dbReference type="EMBL" id="BAOP01000003">
    <property type="protein sequence ID" value="GAC78454.1"/>
    <property type="molecule type" value="Genomic_DNA"/>
</dbReference>
<dbReference type="InterPro" id="IPR001926">
    <property type="entry name" value="TrpB-like_PALP"/>
</dbReference>
<dbReference type="SUPFAM" id="SSF53686">
    <property type="entry name" value="Tryptophan synthase beta subunit-like PLP-dependent enzymes"/>
    <property type="match status" value="1"/>
</dbReference>